<dbReference type="SUPFAM" id="SSF54534">
    <property type="entry name" value="FKBP-like"/>
    <property type="match status" value="1"/>
</dbReference>
<dbReference type="AlphaFoldDB" id="A0ABD1FKD4"/>
<dbReference type="Pfam" id="PF00254">
    <property type="entry name" value="FKBP_C"/>
    <property type="match status" value="1"/>
</dbReference>
<dbReference type="Proteomes" id="UP001567538">
    <property type="component" value="Unassembled WGS sequence"/>
</dbReference>
<dbReference type="PANTHER" id="PTHR43811:SF48">
    <property type="entry name" value="PEPTIDYL-PROLYL CIS-TRANS ISOMERASE FKBP43"/>
    <property type="match status" value="1"/>
</dbReference>
<accession>A0ABD1FKD4</accession>
<evidence type="ECO:0000313" key="8">
    <source>
        <dbReference type="EMBL" id="KAL1531191.1"/>
    </source>
</evidence>
<evidence type="ECO:0000256" key="2">
    <source>
        <dbReference type="ARBA" id="ARBA00013194"/>
    </source>
</evidence>
<dbReference type="GO" id="GO:0003755">
    <property type="term" value="F:peptidyl-prolyl cis-trans isomerase activity"/>
    <property type="evidence" value="ECO:0007669"/>
    <property type="project" value="UniProtKB-KW"/>
</dbReference>
<evidence type="ECO:0000256" key="1">
    <source>
        <dbReference type="ARBA" id="ARBA00000971"/>
    </source>
</evidence>
<dbReference type="InterPro" id="IPR046357">
    <property type="entry name" value="PPIase_dom_sf"/>
</dbReference>
<feature type="region of interest" description="Disordered" evidence="6">
    <location>
        <begin position="38"/>
        <end position="69"/>
    </location>
</feature>
<feature type="domain" description="PPIase FKBP-type" evidence="7">
    <location>
        <begin position="120"/>
        <end position="205"/>
    </location>
</feature>
<proteinExistence type="predicted"/>
<evidence type="ECO:0000256" key="6">
    <source>
        <dbReference type="SAM" id="MobiDB-lite"/>
    </source>
</evidence>
<reference evidence="8 9" key="1">
    <citation type="submission" date="2024-06" db="EMBL/GenBank/DDBJ databases">
        <title>A chromosome level genome sequence of Diviner's sage (Salvia divinorum).</title>
        <authorList>
            <person name="Ford S.A."/>
            <person name="Ro D.-K."/>
            <person name="Ness R.W."/>
            <person name="Phillips M.A."/>
        </authorList>
    </citation>
    <scope>NUCLEOTIDE SEQUENCE [LARGE SCALE GENOMIC DNA]</scope>
    <source>
        <strain evidence="8">SAF-2024a</strain>
        <tissue evidence="8">Leaf</tissue>
    </source>
</reference>
<sequence>MDLSIDCDCVEDKTKNQLRNFPNTGGMEDVLTLQVPIGEKVDDDGNPPNSGAMEDVFPPQIPSGDKVEEDCTKKRSSKRKMKKMKKKKKIISPQLENQPFGLITEVLETGDPNGKKVRKGAMVRIHVVMKVVDSDEAPFDPWVIRLNLGSKRVIAGLRIGIIGMRTGDKRRFTIPPSLGYGDKGCKAGVPPNSWLVYEIKLLAHRRARKRVRRRANL</sequence>
<comment type="caution">
    <text evidence="8">The sequence shown here is derived from an EMBL/GenBank/DDBJ whole genome shotgun (WGS) entry which is preliminary data.</text>
</comment>
<evidence type="ECO:0000256" key="4">
    <source>
        <dbReference type="ARBA" id="ARBA00023235"/>
    </source>
</evidence>
<dbReference type="EC" id="5.2.1.8" evidence="2 5"/>
<evidence type="ECO:0000256" key="5">
    <source>
        <dbReference type="PROSITE-ProRule" id="PRU00277"/>
    </source>
</evidence>
<evidence type="ECO:0000313" key="9">
    <source>
        <dbReference type="Proteomes" id="UP001567538"/>
    </source>
</evidence>
<dbReference type="EMBL" id="JBEAFC010000015">
    <property type="protein sequence ID" value="KAL1531191.1"/>
    <property type="molecule type" value="Genomic_DNA"/>
</dbReference>
<dbReference type="InterPro" id="IPR001179">
    <property type="entry name" value="PPIase_FKBP_dom"/>
</dbReference>
<keyword evidence="3 5" id="KW-0697">Rotamase</keyword>
<evidence type="ECO:0000256" key="3">
    <source>
        <dbReference type="ARBA" id="ARBA00023110"/>
    </source>
</evidence>
<dbReference type="Gene3D" id="3.10.50.40">
    <property type="match status" value="1"/>
</dbReference>
<keyword evidence="4 5" id="KW-0413">Isomerase</keyword>
<organism evidence="8 9">
    <name type="scientific">Salvia divinorum</name>
    <name type="common">Maria pastora</name>
    <name type="synonym">Diviner's sage</name>
    <dbReference type="NCBI Taxonomy" id="28513"/>
    <lineage>
        <taxon>Eukaryota</taxon>
        <taxon>Viridiplantae</taxon>
        <taxon>Streptophyta</taxon>
        <taxon>Embryophyta</taxon>
        <taxon>Tracheophyta</taxon>
        <taxon>Spermatophyta</taxon>
        <taxon>Magnoliopsida</taxon>
        <taxon>eudicotyledons</taxon>
        <taxon>Gunneridae</taxon>
        <taxon>Pentapetalae</taxon>
        <taxon>asterids</taxon>
        <taxon>lamiids</taxon>
        <taxon>Lamiales</taxon>
        <taxon>Lamiaceae</taxon>
        <taxon>Nepetoideae</taxon>
        <taxon>Mentheae</taxon>
        <taxon>Salviinae</taxon>
        <taxon>Salvia</taxon>
        <taxon>Salvia subgen. Calosphace</taxon>
    </lineage>
</organism>
<keyword evidence="9" id="KW-1185">Reference proteome</keyword>
<dbReference type="PROSITE" id="PS50059">
    <property type="entry name" value="FKBP_PPIASE"/>
    <property type="match status" value="1"/>
</dbReference>
<protein>
    <recommendedName>
        <fullName evidence="2 5">peptidylprolyl isomerase</fullName>
        <ecNumber evidence="2 5">5.2.1.8</ecNumber>
    </recommendedName>
</protein>
<comment type="catalytic activity">
    <reaction evidence="1 5">
        <text>[protein]-peptidylproline (omega=180) = [protein]-peptidylproline (omega=0)</text>
        <dbReference type="Rhea" id="RHEA:16237"/>
        <dbReference type="Rhea" id="RHEA-COMP:10747"/>
        <dbReference type="Rhea" id="RHEA-COMP:10748"/>
        <dbReference type="ChEBI" id="CHEBI:83833"/>
        <dbReference type="ChEBI" id="CHEBI:83834"/>
        <dbReference type="EC" id="5.2.1.8"/>
    </reaction>
</comment>
<dbReference type="PANTHER" id="PTHR43811">
    <property type="entry name" value="FKBP-TYPE PEPTIDYL-PROLYL CIS-TRANS ISOMERASE FKPA"/>
    <property type="match status" value="1"/>
</dbReference>
<name>A0ABD1FKD4_SALDI</name>
<gene>
    <name evidence="8" type="ORF">AAHA92_33899</name>
</gene>
<evidence type="ECO:0000259" key="7">
    <source>
        <dbReference type="PROSITE" id="PS50059"/>
    </source>
</evidence>